<proteinExistence type="predicted"/>
<dbReference type="NCBIfam" id="NF047436">
    <property type="entry name" value="LA_2272_repeat"/>
    <property type="match status" value="3"/>
</dbReference>
<name>A0A4Y9IMN6_9BACT</name>
<evidence type="ECO:0000313" key="3">
    <source>
        <dbReference type="Proteomes" id="UP000298285"/>
    </source>
</evidence>
<organism evidence="2 3">
    <name type="scientific">Dysgonomonas mossii</name>
    <dbReference type="NCBI Taxonomy" id="163665"/>
    <lineage>
        <taxon>Bacteria</taxon>
        <taxon>Pseudomonadati</taxon>
        <taxon>Bacteroidota</taxon>
        <taxon>Bacteroidia</taxon>
        <taxon>Bacteroidales</taxon>
        <taxon>Dysgonomonadaceae</taxon>
        <taxon>Dysgonomonas</taxon>
    </lineage>
</organism>
<gene>
    <name evidence="2" type="ORF">E4T88_10065</name>
</gene>
<dbReference type="GO" id="GO:0044384">
    <property type="term" value="C:host outer membrane"/>
    <property type="evidence" value="ECO:0007669"/>
    <property type="project" value="InterPro"/>
</dbReference>
<accession>A0A4Y9IMN6</accession>
<dbReference type="InterPro" id="IPR000758">
    <property type="entry name" value="Enterovir_OMP"/>
</dbReference>
<protein>
    <recommendedName>
        <fullName evidence="4">DUF5723 domain-containing protein</fullName>
    </recommendedName>
</protein>
<reference evidence="2 3" key="1">
    <citation type="submission" date="2019-03" db="EMBL/GenBank/DDBJ databases">
        <title>Diversity of the mouse oral microbiome.</title>
        <authorList>
            <person name="Joseph S."/>
            <person name="Aduse-Opoku J."/>
            <person name="Curtis M."/>
            <person name="Wade W."/>
            <person name="Hashim A."/>
        </authorList>
    </citation>
    <scope>NUCLEOTIDE SEQUENCE [LARGE SCALE GENOMIC DNA]</scope>
    <source>
        <strain evidence="2 3">P11</strain>
    </source>
</reference>
<dbReference type="AlphaFoldDB" id="A0A4Y9IMN6"/>
<dbReference type="Proteomes" id="UP000298285">
    <property type="component" value="Unassembled WGS sequence"/>
</dbReference>
<evidence type="ECO:0000313" key="2">
    <source>
        <dbReference type="EMBL" id="TFU89024.1"/>
    </source>
</evidence>
<comment type="caution">
    <text evidence="2">The sequence shown here is derived from an EMBL/GenBank/DDBJ whole genome shotgun (WGS) entry which is preliminary data.</text>
</comment>
<dbReference type="OrthoDB" id="5505971at2"/>
<dbReference type="RefSeq" id="WP_135105319.1">
    <property type="nucleotide sequence ID" value="NZ_JADGKW010000003.1"/>
</dbReference>
<dbReference type="InterPro" id="IPR058093">
    <property type="entry name" value="LA_2272-like"/>
</dbReference>
<sequence>MKKSFIITFLVLFYNASLLAQDSLAIRVDSISEYQQNVQSPKYKTFFNLGLWNTISTNGYKTKYYTNNISLNLVYGRSENVSGFTFSGLYNQITKAKGVVISPFSNIENISGVQIGGVQMGDCVNGVQIGGIHVARDIKGIQIGGLNNVIWNMQGMQIGIINLAYKNIRGAQIGFFNNSEKIKGVQIAMGNEADTLVGVQIGGFNYAKIMKGLQIGIINISDNNKYPIGLVNIVKSGGDMNLALTFDDMQNMVVSFRSGGQSLYGIVGFGYNIYSPHTHFVLEGGLGAHIQLSDKFRIDTEIIAGILTKIRSSIRVGEQSKEEEEREKEILRNYDHKTLYRFVYRVLPAYNINSNINIFAGPTFNFLQTSKIDNLKLFSSHSLWKDYSPNSFKQLYIGWMIGVGYRF</sequence>
<dbReference type="PROSITE" id="PS00695">
    <property type="entry name" value="ENT_VIR_OMP_2"/>
    <property type="match status" value="1"/>
</dbReference>
<feature type="chain" id="PRO_5021457642" description="DUF5723 domain-containing protein" evidence="1">
    <location>
        <begin position="21"/>
        <end position="407"/>
    </location>
</feature>
<dbReference type="EMBL" id="SPPK01000003">
    <property type="protein sequence ID" value="TFU89024.1"/>
    <property type="molecule type" value="Genomic_DNA"/>
</dbReference>
<feature type="signal peptide" evidence="1">
    <location>
        <begin position="1"/>
        <end position="20"/>
    </location>
</feature>
<keyword evidence="1" id="KW-0732">Signal</keyword>
<evidence type="ECO:0008006" key="4">
    <source>
        <dbReference type="Google" id="ProtNLM"/>
    </source>
</evidence>
<evidence type="ECO:0000256" key="1">
    <source>
        <dbReference type="SAM" id="SignalP"/>
    </source>
</evidence>